<evidence type="ECO:0000256" key="10">
    <source>
        <dbReference type="ARBA" id="ARBA00023235"/>
    </source>
</evidence>
<evidence type="ECO:0000256" key="2">
    <source>
        <dbReference type="ARBA" id="ARBA00004680"/>
    </source>
</evidence>
<dbReference type="PANTHER" id="PTHR21139:SF41">
    <property type="entry name" value="TRIOSEPHOSPHATE ISOMERASE"/>
    <property type="match status" value="1"/>
</dbReference>
<dbReference type="GO" id="GO:0004807">
    <property type="term" value="F:triose-phosphate isomerase activity"/>
    <property type="evidence" value="ECO:0007669"/>
    <property type="project" value="UniProtKB-EC"/>
</dbReference>
<comment type="pathway">
    <text evidence="2 11">Carbohydrate degradation; glycolysis; D-glyceraldehyde 3-phosphate from glycerone phosphate: step 1/1.</text>
</comment>
<dbReference type="InterPro" id="IPR022896">
    <property type="entry name" value="TrioseP_Isoase_bac/euk"/>
</dbReference>
<dbReference type="PANTHER" id="PTHR21139">
    <property type="entry name" value="TRIOSEPHOSPHATE ISOMERASE"/>
    <property type="match status" value="1"/>
</dbReference>
<sequence length="250" mass="26990">MARKFFVGGNFKMNGSFASVKDIVSNLDAADLDPNTEVVIAPPFPYLAWAKDHIKSKSIAVSAQNAWHKDNGAYTGEVSISQIKDVGATWVILGHSERRTLLKESSEFIAEKTKYAIDNGVKVILCVGETLDERKANKTVDVVKAQLDPAVAALTEKDWDSVVIAYEPVWAIGTGLAATPEDAQEVHDAIRKYMAEKVGAATAESVRIIYGGSVNGKNAASFNDKKDVDGYLVGGACLKPEFVDIVNARK</sequence>
<dbReference type="GO" id="GO:0006096">
    <property type="term" value="P:glycolytic process"/>
    <property type="evidence" value="ECO:0007669"/>
    <property type="project" value="UniProtKB-UniPathway"/>
</dbReference>
<keyword evidence="8 11" id="KW-0312">Gluconeogenesis</keyword>
<dbReference type="HAMAP" id="MF_00147_B">
    <property type="entry name" value="TIM_B"/>
    <property type="match status" value="1"/>
</dbReference>
<dbReference type="PhylomeDB" id="A0A060TBJ6"/>
<dbReference type="FunFam" id="3.20.20.70:FF:000025">
    <property type="entry name" value="Triosephosphate isomerase"/>
    <property type="match status" value="1"/>
</dbReference>
<dbReference type="SUPFAM" id="SSF51351">
    <property type="entry name" value="Triosephosphate isomerase (TIM)"/>
    <property type="match status" value="1"/>
</dbReference>
<dbReference type="PROSITE" id="PS51440">
    <property type="entry name" value="TIM_2"/>
    <property type="match status" value="1"/>
</dbReference>
<dbReference type="InterPro" id="IPR013785">
    <property type="entry name" value="Aldolase_TIM"/>
</dbReference>
<reference evidence="12" key="2">
    <citation type="submission" date="2014-06" db="EMBL/GenBank/DDBJ databases">
        <title>The complete genome of Blastobotrys (Arxula) adeninivorans LS3 - a yeast of biotechnological interest.</title>
        <authorList>
            <person name="Kunze G."/>
            <person name="Gaillardin C."/>
            <person name="Czernicka M."/>
            <person name="Durrens P."/>
            <person name="Martin T."/>
            <person name="Boer E."/>
            <person name="Gabaldon T."/>
            <person name="Cruz J."/>
            <person name="Talla E."/>
            <person name="Marck C."/>
            <person name="Goffeau A."/>
            <person name="Barbe V."/>
            <person name="Baret P."/>
            <person name="Baronian K."/>
            <person name="Beier S."/>
            <person name="Bleykasten C."/>
            <person name="Bode R."/>
            <person name="Casaregola S."/>
            <person name="Despons L."/>
            <person name="Fairhead C."/>
            <person name="Giersberg M."/>
            <person name="Gierski P."/>
            <person name="Hahnel U."/>
            <person name="Hartmann A."/>
            <person name="Jankowska D."/>
            <person name="Jubin C."/>
            <person name="Jung P."/>
            <person name="Lafontaine I."/>
            <person name="Leh-Louis V."/>
            <person name="Lemaire M."/>
            <person name="Marcet-Houben M."/>
            <person name="Mascher M."/>
            <person name="Morel G."/>
            <person name="Richard G.-F."/>
            <person name="Riechen J."/>
            <person name="Sacerdot C."/>
            <person name="Sarkar A."/>
            <person name="Savel G."/>
            <person name="Schacherer J."/>
            <person name="Sherman D."/>
            <person name="Straub M.-L."/>
            <person name="Stein N."/>
            <person name="Thierry A."/>
            <person name="Trautwein-Schult A."/>
            <person name="Westhof E."/>
            <person name="Worch S."/>
            <person name="Dujon B."/>
            <person name="Souciet J.-L."/>
            <person name="Wincker P."/>
            <person name="Scholz U."/>
            <person name="Neuveglise N."/>
        </authorList>
    </citation>
    <scope>NUCLEOTIDE SEQUENCE</scope>
    <source>
        <strain evidence="12">LS3</strain>
    </source>
</reference>
<comment type="subunit">
    <text evidence="5">Homodimer.</text>
</comment>
<evidence type="ECO:0000256" key="3">
    <source>
        <dbReference type="ARBA" id="ARBA00004742"/>
    </source>
</evidence>
<evidence type="ECO:0000256" key="6">
    <source>
        <dbReference type="ARBA" id="ARBA00011940"/>
    </source>
</evidence>
<dbReference type="PROSITE" id="PS00171">
    <property type="entry name" value="TIM_1"/>
    <property type="match status" value="1"/>
</dbReference>
<dbReference type="GO" id="GO:0006094">
    <property type="term" value="P:gluconeogenesis"/>
    <property type="evidence" value="ECO:0007669"/>
    <property type="project" value="UniProtKB-UniPathway"/>
</dbReference>
<comment type="catalytic activity">
    <reaction evidence="1 11">
        <text>D-glyceraldehyde 3-phosphate = dihydroxyacetone phosphate</text>
        <dbReference type="Rhea" id="RHEA:18585"/>
        <dbReference type="ChEBI" id="CHEBI:57642"/>
        <dbReference type="ChEBI" id="CHEBI:59776"/>
        <dbReference type="EC" id="5.3.1.1"/>
    </reaction>
</comment>
<evidence type="ECO:0000256" key="4">
    <source>
        <dbReference type="ARBA" id="ARBA00007422"/>
    </source>
</evidence>
<evidence type="ECO:0000256" key="1">
    <source>
        <dbReference type="ARBA" id="ARBA00000474"/>
    </source>
</evidence>
<keyword evidence="9 11" id="KW-0324">Glycolysis</keyword>
<comment type="pathway">
    <text evidence="3 11">Carbohydrate biosynthesis; gluconeogenesis.</text>
</comment>
<dbReference type="Gene3D" id="3.20.20.70">
    <property type="entry name" value="Aldolase class I"/>
    <property type="match status" value="1"/>
</dbReference>
<dbReference type="EMBL" id="HG937694">
    <property type="protein sequence ID" value="CDP38333.1"/>
    <property type="molecule type" value="Genomic_DNA"/>
</dbReference>
<dbReference type="InterPro" id="IPR020861">
    <property type="entry name" value="Triosephosphate_isomerase_AS"/>
</dbReference>
<dbReference type="InterPro" id="IPR000652">
    <property type="entry name" value="Triosephosphate_isomerase"/>
</dbReference>
<evidence type="ECO:0000256" key="7">
    <source>
        <dbReference type="ARBA" id="ARBA00019397"/>
    </source>
</evidence>
<keyword evidence="10 11" id="KW-0413">Isomerase</keyword>
<dbReference type="CDD" id="cd00311">
    <property type="entry name" value="TIM"/>
    <property type="match status" value="1"/>
</dbReference>
<dbReference type="GO" id="GO:0046166">
    <property type="term" value="P:glyceraldehyde-3-phosphate biosynthetic process"/>
    <property type="evidence" value="ECO:0007669"/>
    <property type="project" value="TreeGrafter"/>
</dbReference>
<evidence type="ECO:0000256" key="11">
    <source>
        <dbReference type="RuleBase" id="RU363013"/>
    </source>
</evidence>
<accession>A0A060TBJ6</accession>
<dbReference type="UniPathway" id="UPA00109">
    <property type="reaction ID" value="UER00189"/>
</dbReference>
<evidence type="ECO:0000256" key="5">
    <source>
        <dbReference type="ARBA" id="ARBA00011738"/>
    </source>
</evidence>
<dbReference type="GO" id="GO:0019563">
    <property type="term" value="P:glycerol catabolic process"/>
    <property type="evidence" value="ECO:0007669"/>
    <property type="project" value="TreeGrafter"/>
</dbReference>
<dbReference type="EC" id="5.3.1.1" evidence="6 11"/>
<protein>
    <recommendedName>
        <fullName evidence="7 11">Triosephosphate isomerase</fullName>
        <ecNumber evidence="6 11">5.3.1.1</ecNumber>
    </recommendedName>
</protein>
<evidence type="ECO:0000313" key="12">
    <source>
        <dbReference type="EMBL" id="CDP38333.1"/>
    </source>
</evidence>
<evidence type="ECO:0000256" key="8">
    <source>
        <dbReference type="ARBA" id="ARBA00022432"/>
    </source>
</evidence>
<dbReference type="NCBIfam" id="TIGR00419">
    <property type="entry name" value="tim"/>
    <property type="match status" value="1"/>
</dbReference>
<proteinExistence type="inferred from homology"/>
<name>A0A060TBJ6_BLAAD</name>
<reference evidence="12" key="1">
    <citation type="submission" date="2014-02" db="EMBL/GenBank/DDBJ databases">
        <authorList>
            <person name="Genoscope - CEA"/>
        </authorList>
    </citation>
    <scope>NUCLEOTIDE SEQUENCE</scope>
    <source>
        <strain evidence="12">LS3</strain>
    </source>
</reference>
<evidence type="ECO:0000256" key="9">
    <source>
        <dbReference type="ARBA" id="ARBA00023152"/>
    </source>
</evidence>
<dbReference type="AlphaFoldDB" id="A0A060TBJ6"/>
<comment type="similarity">
    <text evidence="4 11">Belongs to the triosephosphate isomerase family.</text>
</comment>
<dbReference type="UniPathway" id="UPA00138"/>
<organism evidence="12">
    <name type="scientific">Blastobotrys adeninivorans</name>
    <name type="common">Yeast</name>
    <name type="synonym">Arxula adeninivorans</name>
    <dbReference type="NCBI Taxonomy" id="409370"/>
    <lineage>
        <taxon>Eukaryota</taxon>
        <taxon>Fungi</taxon>
        <taxon>Dikarya</taxon>
        <taxon>Ascomycota</taxon>
        <taxon>Saccharomycotina</taxon>
        <taxon>Dipodascomycetes</taxon>
        <taxon>Dipodascales</taxon>
        <taxon>Trichomonascaceae</taxon>
        <taxon>Blastobotrys</taxon>
    </lineage>
</organism>
<dbReference type="InterPro" id="IPR035990">
    <property type="entry name" value="TIM_sf"/>
</dbReference>
<gene>
    <name evidence="12" type="ORF">GNLVRS02_ARAD1D32340g</name>
</gene>
<dbReference type="GO" id="GO:0005829">
    <property type="term" value="C:cytosol"/>
    <property type="evidence" value="ECO:0007669"/>
    <property type="project" value="TreeGrafter"/>
</dbReference>
<dbReference type="Pfam" id="PF00121">
    <property type="entry name" value="TIM"/>
    <property type="match status" value="1"/>
</dbReference>